<evidence type="ECO:0000313" key="2">
    <source>
        <dbReference type="EMBL" id="WTY96612.1"/>
    </source>
</evidence>
<evidence type="ECO:0000256" key="1">
    <source>
        <dbReference type="SAM" id="Phobius"/>
    </source>
</evidence>
<name>A0AAU3GVS9_9ACTN</name>
<feature type="transmembrane region" description="Helical" evidence="1">
    <location>
        <begin position="12"/>
        <end position="31"/>
    </location>
</feature>
<feature type="transmembrane region" description="Helical" evidence="1">
    <location>
        <begin position="37"/>
        <end position="55"/>
    </location>
</feature>
<accession>A0AAU3GVS9</accession>
<keyword evidence="1" id="KW-0812">Transmembrane</keyword>
<protein>
    <submittedName>
        <fullName evidence="2">Uncharacterized protein</fullName>
    </submittedName>
</protein>
<dbReference type="EMBL" id="CP109535">
    <property type="protein sequence ID" value="WTY96612.1"/>
    <property type="molecule type" value="Genomic_DNA"/>
</dbReference>
<gene>
    <name evidence="2" type="ORF">OG626_17735</name>
</gene>
<keyword evidence="1" id="KW-1133">Transmembrane helix</keyword>
<reference evidence="2" key="1">
    <citation type="submission" date="2022-10" db="EMBL/GenBank/DDBJ databases">
        <title>The complete genomes of actinobacterial strains from the NBC collection.</title>
        <authorList>
            <person name="Joergensen T.S."/>
            <person name="Alvarez Arevalo M."/>
            <person name="Sterndorff E.B."/>
            <person name="Faurdal D."/>
            <person name="Vuksanovic O."/>
            <person name="Mourched A.-S."/>
            <person name="Charusanti P."/>
            <person name="Shaw S."/>
            <person name="Blin K."/>
            <person name="Weber T."/>
        </authorList>
    </citation>
    <scope>NUCLEOTIDE SEQUENCE</scope>
    <source>
        <strain evidence="2">NBC_01401</strain>
    </source>
</reference>
<organism evidence="2">
    <name type="scientific">Streptomyces sp. NBC_01401</name>
    <dbReference type="NCBI Taxonomy" id="2903854"/>
    <lineage>
        <taxon>Bacteria</taxon>
        <taxon>Bacillati</taxon>
        <taxon>Actinomycetota</taxon>
        <taxon>Actinomycetes</taxon>
        <taxon>Kitasatosporales</taxon>
        <taxon>Streptomycetaceae</taxon>
        <taxon>Streptomyces</taxon>
    </lineage>
</organism>
<keyword evidence="1" id="KW-0472">Membrane</keyword>
<proteinExistence type="predicted"/>
<dbReference type="AlphaFoldDB" id="A0AAU3GVS9"/>
<sequence>MNTNSTSQRRALVIVFIGVALAVTGSVLVFLTHETVWRYLLAGGGFTQFVGWVLHNSAQRGGERR</sequence>